<dbReference type="Proteomes" id="UP000182278">
    <property type="component" value="Unassembled WGS sequence"/>
</dbReference>
<comment type="caution">
    <text evidence="1">The sequence shown here is derived from an EMBL/GenBank/DDBJ whole genome shotgun (WGS) entry which is preliminary data.</text>
</comment>
<name>A0A1J4SAT1_9BACT</name>
<accession>A0A1J4SAT1</accession>
<dbReference type="SUPFAM" id="SSF88723">
    <property type="entry name" value="PIN domain-like"/>
    <property type="match status" value="1"/>
</dbReference>
<evidence type="ECO:0000313" key="2">
    <source>
        <dbReference type="Proteomes" id="UP000182278"/>
    </source>
</evidence>
<protein>
    <recommendedName>
        <fullName evidence="3">PIN domain-containing protein</fullName>
    </recommendedName>
</protein>
<proteinExistence type="predicted"/>
<dbReference type="STRING" id="1817893.AUJ66_06310"/>
<evidence type="ECO:0008006" key="3">
    <source>
        <dbReference type="Google" id="ProtNLM"/>
    </source>
</evidence>
<evidence type="ECO:0000313" key="1">
    <source>
        <dbReference type="EMBL" id="OIN96408.1"/>
    </source>
</evidence>
<sequence>MTKKFFLLDTNVIVDFYTGDPRIKKVFTELRKGGQRGEYLIFIPNFCIGEVFSVLASKCYYEERVNEKITEDKFKKAKWDFIDDVSRDDEYKRLQLYYHVELNRYHLFNAHLVYQPAWEFLKKEHAARRLLKKDGNKKFPSTFDLLVIAQGIEMTNLYSDRDFAILTSDEAILAICEHLQNLKHADKVSFLKRQGSDKNTWSAPEFFQNLRSFKYPKSINAKDYNSFNQFCKQK</sequence>
<dbReference type="AlphaFoldDB" id="A0A1J4SAT1"/>
<organism evidence="1 2">
    <name type="scientific">Candidatus Desantisbacteria bacterium CG1_02_38_46</name>
    <dbReference type="NCBI Taxonomy" id="1817893"/>
    <lineage>
        <taxon>Bacteria</taxon>
        <taxon>Candidatus Desantisiibacteriota</taxon>
    </lineage>
</organism>
<gene>
    <name evidence="1" type="ORF">AUJ66_06310</name>
</gene>
<dbReference type="EMBL" id="MNUO01000096">
    <property type="protein sequence ID" value="OIN96408.1"/>
    <property type="molecule type" value="Genomic_DNA"/>
</dbReference>
<reference evidence="1 2" key="1">
    <citation type="journal article" date="2016" name="Environ. Microbiol.">
        <title>Genomic resolution of a cold subsurface aquifer community provides metabolic insights for novel microbes adapted to high CO concentrations.</title>
        <authorList>
            <person name="Probst A.J."/>
            <person name="Castelle C.J."/>
            <person name="Singh A."/>
            <person name="Brown C.T."/>
            <person name="Anantharaman K."/>
            <person name="Sharon I."/>
            <person name="Hug L.A."/>
            <person name="Burstein D."/>
            <person name="Emerson J.B."/>
            <person name="Thomas B.C."/>
            <person name="Banfield J.F."/>
        </authorList>
    </citation>
    <scope>NUCLEOTIDE SEQUENCE [LARGE SCALE GENOMIC DNA]</scope>
    <source>
        <strain evidence="1">CG1_02_38_46</strain>
    </source>
</reference>
<dbReference type="InterPro" id="IPR029060">
    <property type="entry name" value="PIN-like_dom_sf"/>
</dbReference>